<keyword evidence="3" id="KW-1185">Reference proteome</keyword>
<evidence type="ECO:0000259" key="1">
    <source>
        <dbReference type="Pfam" id="PF13569"/>
    </source>
</evidence>
<proteinExistence type="predicted"/>
<dbReference type="Proteomes" id="UP000832011">
    <property type="component" value="Chromosome"/>
</dbReference>
<accession>A0ABY4DZ75</accession>
<dbReference type="EMBL" id="CP091511">
    <property type="protein sequence ID" value="UOO88837.1"/>
    <property type="molecule type" value="Genomic_DNA"/>
</dbReference>
<reference evidence="2 3" key="1">
    <citation type="journal article" date="2022" name="Res Sq">
        <title>Evolution of multicellular longitudinally dividing oral cavity symbionts (Neisseriaceae).</title>
        <authorList>
            <person name="Nyongesa S."/>
            <person name="Weber P."/>
            <person name="Bernet E."/>
            <person name="Pullido F."/>
            <person name="Nieckarz M."/>
            <person name="Delaby M."/>
            <person name="Nieves C."/>
            <person name="Viehboeck T."/>
            <person name="Krause N."/>
            <person name="Rivera-Millot A."/>
            <person name="Nakamura A."/>
            <person name="Vischer N."/>
            <person name="VanNieuwenhze M."/>
            <person name="Brun Y."/>
            <person name="Cava F."/>
            <person name="Bulgheresi S."/>
            <person name="Veyrier F."/>
        </authorList>
    </citation>
    <scope>NUCLEOTIDE SEQUENCE [LARGE SCALE GENOMIC DNA]</scope>
    <source>
        <strain evidence="2 3">SN4</strain>
    </source>
</reference>
<evidence type="ECO:0000313" key="3">
    <source>
        <dbReference type="Proteomes" id="UP000832011"/>
    </source>
</evidence>
<dbReference type="Pfam" id="PF13569">
    <property type="entry name" value="DUF4132"/>
    <property type="match status" value="1"/>
</dbReference>
<protein>
    <submittedName>
        <fullName evidence="2">DUF4132 domain-containing protein</fullName>
    </submittedName>
</protein>
<evidence type="ECO:0000313" key="2">
    <source>
        <dbReference type="EMBL" id="UOO88837.1"/>
    </source>
</evidence>
<dbReference type="InterPro" id="IPR025406">
    <property type="entry name" value="DUF4132"/>
</dbReference>
<feature type="domain" description="DUF4132" evidence="1">
    <location>
        <begin position="1005"/>
        <end position="1184"/>
    </location>
</feature>
<organism evidence="2 3">
    <name type="scientific">Vitreoscilla massiliensis</name>
    <dbReference type="NCBI Taxonomy" id="1689272"/>
    <lineage>
        <taxon>Bacteria</taxon>
        <taxon>Pseudomonadati</taxon>
        <taxon>Pseudomonadota</taxon>
        <taxon>Betaproteobacteria</taxon>
        <taxon>Neisseriales</taxon>
        <taxon>Neisseriaceae</taxon>
        <taxon>Vitreoscilla</taxon>
    </lineage>
</organism>
<gene>
    <name evidence="2" type="ORF">LVJ82_15475</name>
</gene>
<name>A0ABY4DZ75_9NEIS</name>
<dbReference type="RefSeq" id="WP_058357477.1">
    <property type="nucleotide sequence ID" value="NZ_CABKVG010000010.1"/>
</dbReference>
<sequence length="1271" mass="143330">MVSLKNVLGKVKAVLQGGDDLEAKLAQALQQQDFEAVFAALPQDAAGILALWTAQLQAISPAAAQKVEAYWQDQATLEINEIAQDITEAFFNVFARPLDDFSYASVALYVRHLPENPLPLLLRVQWYRLLMQGQIASKLATKMQSLWQDLAHRHCSYSRYYGGSEKEWAAAFCDITEILPLQWQTTLSGASLVALPKAKLSVLQQVFGSAEWQEGDAVLSVLFSSRSKAERLHWCEDVDAYLLERVGAVRAWCAQDYYYGSVTVLLQYASNHAALHLPLLPVWSACLLDKDVNARMLAIGILRQLSPEVVAQELSQSAAVADKPAAVLAKFAESLPHLGQAYLGVLEAWQAEAKTAAAKKPFALAISKLSLQNLVQAHALSAPASAALSAHLPEAVTLEILHANIEQRRSQYEYQHTWATTRLQELQAADTKDMDADELQWHQHSIHASQVEAEQAQQRLQQMVAIQDADYQRWYQHLNACQRMSDDDLFKAMGEQYYYSRGSYYLDVPEWLPAHTAAQFGLWNRAAIGYACSHIEETYAWDSILAHLQDLGCERPLDLMWHLISDHYMRAESWQMAMPLLLRHLEVLEQAWGERAHSTPACRMGVERVMDALQVFPALPASLQYPLALWAYGSNRSLRVQAQALLSREDNALAWTAWGLNHDYADVRKLSIAWLVGLQAASAQVIPLLHARLAVEDDTKLRVQLLQGLIALQADVSAYLSEEALLAEIAPVMAKKRPKAMEWLAWDEVPALQWQDGRPVTPELLEGWLRLAMQMKEANGEGMWQIYLNLLNQTSQDALGLFVLKQFVGEDLRPMSDAELNELIDKEVPKKLKKFQKDYEQYPSYYSEYKDITEEQVRAKLVEELGRYNDKQTALPHKGLLALTGAVAADEWYRTFRRYQRDFAYKTKQLGALIQAAAAGDNAAVLPLIASLDVKASGNYIRTLSRNTIAEFQERHEWSDEQIADYVVPAFGMDAYSRLSLSYGERTFKLRLHVDGEWTIQDDTGKELRALPPARKSEDAEWVKAVKAQYASIKKDVKNVLKQEQQRLYVAMCSERVWTGAVWQQVVAEQAIMRLLAQRLIWRVQQDGHTQFVRLDEQGELLDADDNNHELAATAQVQLAHGTMMSADERDAWQQHFADYQITPLFPQLQAASTAAWQNNSANDFEGYAIPYYTLRSVVAKHGFNVNAYDYYGEDSYHLNLGSKGSFSIYFDAQGELGYGYDRSNVMVWLSEVRYHGDTPITDIIKAEAFAAYQAAADASNGKDPKWKKPA</sequence>